<feature type="region of interest" description="Disordered" evidence="1">
    <location>
        <begin position="419"/>
        <end position="454"/>
    </location>
</feature>
<organism evidence="2 3">
    <name type="scientific">Amphibalanus amphitrite</name>
    <name type="common">Striped barnacle</name>
    <name type="synonym">Balanus amphitrite</name>
    <dbReference type="NCBI Taxonomy" id="1232801"/>
    <lineage>
        <taxon>Eukaryota</taxon>
        <taxon>Metazoa</taxon>
        <taxon>Ecdysozoa</taxon>
        <taxon>Arthropoda</taxon>
        <taxon>Crustacea</taxon>
        <taxon>Multicrustacea</taxon>
        <taxon>Cirripedia</taxon>
        <taxon>Thoracica</taxon>
        <taxon>Thoracicalcarea</taxon>
        <taxon>Balanomorpha</taxon>
        <taxon>Balanoidea</taxon>
        <taxon>Balanidae</taxon>
        <taxon>Amphibalaninae</taxon>
        <taxon>Amphibalanus</taxon>
    </lineage>
</organism>
<feature type="compositionally biased region" description="Basic and acidic residues" evidence="1">
    <location>
        <begin position="515"/>
        <end position="536"/>
    </location>
</feature>
<feature type="region of interest" description="Disordered" evidence="1">
    <location>
        <begin position="469"/>
        <end position="759"/>
    </location>
</feature>
<feature type="compositionally biased region" description="Basic and acidic residues" evidence="1">
    <location>
        <begin position="586"/>
        <end position="601"/>
    </location>
</feature>
<feature type="region of interest" description="Disordered" evidence="1">
    <location>
        <begin position="1"/>
        <end position="210"/>
    </location>
</feature>
<evidence type="ECO:0000313" key="3">
    <source>
        <dbReference type="Proteomes" id="UP000440578"/>
    </source>
</evidence>
<dbReference type="EMBL" id="VIIS01001039">
    <property type="protein sequence ID" value="KAF0302633.1"/>
    <property type="molecule type" value="Genomic_DNA"/>
</dbReference>
<name>A0A6A4W9C4_AMPAM</name>
<dbReference type="Proteomes" id="UP000440578">
    <property type="component" value="Unassembled WGS sequence"/>
</dbReference>
<sequence>MERGGSFESSAESAAVQTATGGGQSSVQRQSRHEQRGNVTMSERSQIESEAAHEAGVQSAASRSVQQFDRHEKGARRLDGGGVEHSEDTYNKVNERSEAQSRRQLADGEQTSQSSSVSKSESRQTTSVADLGGGATQRQSVTKRSQVSEVSEVSQTSSSSRAEPRRLGTGGRSASLQTDHLDTFSTSGSRATASPRAGGGGGGGGILRELERLLADEDRYEQARRAVRRDDSSSLNARSEQIRREVDNLVATFFDRKRDRTGRSDFFDSASRRAEQLARDFARDDDDPWREEEARWRRQRELRRTGSDDFFEDAVRRAETLVREMRDRKERRRRDEEDIFSRYGAEIDQFFGRRQDSGFGSRRGGSDSFRSASAFADDLVRDFLQDTGGRSAEDSWANRHRERTDSHSTNVDIDEVLSQASTIGRERATRPARPNTSEVDIEELSASSRRSRTAGADRLVDDIVRQFAADDFDDEDTLRGQARGMNRQTSNTSTLDEAASLRPDSRLSEPVSLRPDSRLSDVEEELRQAEQRRQTELAEEQAQQQRREAEAEREERERRRQERQQSADAEKRRQLEELELVQQQAERFRQEREQRRQERAAQELQADQEMARAQEQAERRRRALDKALAEQSAASSTQQEQVVTESCSRQESATTERSTVAEERSSQREEQSSSRHEERSSSRHEEQSSRQESAIADEKGQRQAGRQSHESTSESAERVSESAAGTQQGEQQSAPSEPAAEREEAGEGAAEARSEASAAALRRAEELLFGFVPDWEREEQRWSKVRTERIAEASGDKKVRDLMADYRPMRHTRDDDLRAQRLHERKTEEYEHLMSGDVWRGLKDESRGGRARPGAGGGADSVLSELRSARQSTASSAQTARSQFSQRKAESMRETGGDRSAGRGSKLDEFRSFKSELWQDK</sequence>
<keyword evidence="3" id="KW-1185">Reference proteome</keyword>
<protein>
    <submittedName>
        <fullName evidence="2">Uncharacterized protein</fullName>
    </submittedName>
</protein>
<feature type="compositionally biased region" description="Polar residues" evidence="1">
    <location>
        <begin position="642"/>
        <end position="658"/>
    </location>
</feature>
<reference evidence="2 3" key="1">
    <citation type="submission" date="2019-07" db="EMBL/GenBank/DDBJ databases">
        <title>Draft genome assembly of a fouling barnacle, Amphibalanus amphitrite (Darwin, 1854): The first reference genome for Thecostraca.</title>
        <authorList>
            <person name="Kim W."/>
        </authorList>
    </citation>
    <scope>NUCLEOTIDE SEQUENCE [LARGE SCALE GENOMIC DNA]</scope>
    <source>
        <strain evidence="2">SNU_AA5</strain>
        <tissue evidence="2">Soma without cirri and trophi</tissue>
    </source>
</reference>
<feature type="compositionally biased region" description="Gly residues" evidence="1">
    <location>
        <begin position="197"/>
        <end position="206"/>
    </location>
</feature>
<comment type="caution">
    <text evidence="2">The sequence shown here is derived from an EMBL/GenBank/DDBJ whole genome shotgun (WGS) entry which is preliminary data.</text>
</comment>
<dbReference type="AlphaFoldDB" id="A0A6A4W9C4"/>
<proteinExistence type="predicted"/>
<evidence type="ECO:0000256" key="1">
    <source>
        <dbReference type="SAM" id="MobiDB-lite"/>
    </source>
</evidence>
<dbReference type="OrthoDB" id="6402776at2759"/>
<feature type="compositionally biased region" description="Low complexity" evidence="1">
    <location>
        <begin position="145"/>
        <end position="160"/>
    </location>
</feature>
<feature type="compositionally biased region" description="Basic and acidic residues" evidence="1">
    <location>
        <begin position="739"/>
        <end position="754"/>
    </location>
</feature>
<feature type="compositionally biased region" description="Basic and acidic residues" evidence="1">
    <location>
        <begin position="391"/>
        <end position="406"/>
    </location>
</feature>
<evidence type="ECO:0000313" key="2">
    <source>
        <dbReference type="EMBL" id="KAF0302633.1"/>
    </source>
</evidence>
<accession>A0A6A4W9C4</accession>
<feature type="compositionally biased region" description="Basic and acidic residues" evidence="1">
    <location>
        <begin position="609"/>
        <end position="628"/>
    </location>
</feature>
<feature type="region of interest" description="Disordered" evidence="1">
    <location>
        <begin position="390"/>
        <end position="409"/>
    </location>
</feature>
<gene>
    <name evidence="2" type="ORF">FJT64_025281</name>
</gene>
<feature type="compositionally biased region" description="Low complexity" evidence="1">
    <location>
        <begin position="629"/>
        <end position="641"/>
    </location>
</feature>
<feature type="compositionally biased region" description="Basic and acidic residues" evidence="1">
    <location>
        <begin position="659"/>
        <end position="689"/>
    </location>
</feature>
<feature type="region of interest" description="Disordered" evidence="1">
    <location>
        <begin position="833"/>
        <end position="907"/>
    </location>
</feature>
<feature type="compositionally biased region" description="Basic and acidic residues" evidence="1">
    <location>
        <begin position="833"/>
        <end position="848"/>
    </location>
</feature>
<feature type="compositionally biased region" description="Basic and acidic residues" evidence="1">
    <location>
        <begin position="696"/>
        <end position="720"/>
    </location>
</feature>
<feature type="compositionally biased region" description="Basic and acidic residues" evidence="1">
    <location>
        <begin position="545"/>
        <end position="576"/>
    </location>
</feature>
<feature type="compositionally biased region" description="Basic and acidic residues" evidence="1">
    <location>
        <begin position="887"/>
        <end position="907"/>
    </location>
</feature>
<feature type="compositionally biased region" description="Low complexity" evidence="1">
    <location>
        <begin position="445"/>
        <end position="454"/>
    </location>
</feature>
<feature type="compositionally biased region" description="Basic and acidic residues" evidence="1">
    <location>
        <begin position="68"/>
        <end position="106"/>
    </location>
</feature>
<feature type="compositionally biased region" description="Low complexity" evidence="1">
    <location>
        <begin position="110"/>
        <end position="127"/>
    </location>
</feature>
<feature type="compositionally biased region" description="Low complexity" evidence="1">
    <location>
        <begin position="185"/>
        <end position="196"/>
    </location>
</feature>
<feature type="compositionally biased region" description="Polar residues" evidence="1">
    <location>
        <begin position="486"/>
        <end position="495"/>
    </location>
</feature>
<feature type="compositionally biased region" description="Low complexity" evidence="1">
    <location>
        <begin position="869"/>
        <end position="886"/>
    </location>
</feature>